<reference evidence="1 2" key="1">
    <citation type="submission" date="2024-09" db="EMBL/GenBank/DDBJ databases">
        <authorList>
            <person name="Sun Q."/>
            <person name="Mori K."/>
        </authorList>
    </citation>
    <scope>NUCLEOTIDE SEQUENCE [LARGE SCALE GENOMIC DNA]</scope>
    <source>
        <strain evidence="1 2">JCM 13503</strain>
    </source>
</reference>
<dbReference type="SUPFAM" id="SSF52540">
    <property type="entry name" value="P-loop containing nucleoside triphosphate hydrolases"/>
    <property type="match status" value="1"/>
</dbReference>
<name>A0ABV6B5G3_9DEIO</name>
<dbReference type="InterPro" id="IPR027417">
    <property type="entry name" value="P-loop_NTPase"/>
</dbReference>
<organism evidence="1 2">
    <name type="scientific">Deinococcus oregonensis</name>
    <dbReference type="NCBI Taxonomy" id="1805970"/>
    <lineage>
        <taxon>Bacteria</taxon>
        <taxon>Thermotogati</taxon>
        <taxon>Deinococcota</taxon>
        <taxon>Deinococci</taxon>
        <taxon>Deinococcales</taxon>
        <taxon>Deinococcaceae</taxon>
        <taxon>Deinococcus</taxon>
    </lineage>
</organism>
<comment type="caution">
    <text evidence="1">The sequence shown here is derived from an EMBL/GenBank/DDBJ whole genome shotgun (WGS) entry which is preliminary data.</text>
</comment>
<dbReference type="RefSeq" id="WP_380012986.1">
    <property type="nucleotide sequence ID" value="NZ_JBHLYR010000052.1"/>
</dbReference>
<sequence length="165" mass="18288">MKRILITGMSGTGKSSVIEALAARGFAAIDTDSDEWCEWHTDIEGGTAEPDWVWRADRIGDLLSDARTPALFVSGCKSNQGQFYPYFDQIVLLSAPLEVMLERIAGRTNNPYGKTEAERRQIVQHLNWVEPLLRARATLELETSRLSVAELADQLAALVAHTNSD</sequence>
<proteinExistence type="predicted"/>
<dbReference type="EMBL" id="JBHLYR010000052">
    <property type="protein sequence ID" value="MFB9993681.1"/>
    <property type="molecule type" value="Genomic_DNA"/>
</dbReference>
<keyword evidence="2" id="KW-1185">Reference proteome</keyword>
<dbReference type="Gene3D" id="3.40.50.300">
    <property type="entry name" value="P-loop containing nucleotide triphosphate hydrolases"/>
    <property type="match status" value="1"/>
</dbReference>
<accession>A0ABV6B5G3</accession>
<protein>
    <submittedName>
        <fullName evidence="1">AAA family ATPase</fullName>
    </submittedName>
</protein>
<evidence type="ECO:0000313" key="1">
    <source>
        <dbReference type="EMBL" id="MFB9993681.1"/>
    </source>
</evidence>
<gene>
    <name evidence="1" type="ORF">ACFFLM_17095</name>
</gene>
<dbReference type="Proteomes" id="UP001589733">
    <property type="component" value="Unassembled WGS sequence"/>
</dbReference>
<evidence type="ECO:0000313" key="2">
    <source>
        <dbReference type="Proteomes" id="UP001589733"/>
    </source>
</evidence>
<dbReference type="Pfam" id="PF13238">
    <property type="entry name" value="AAA_18"/>
    <property type="match status" value="1"/>
</dbReference>